<dbReference type="Pfam" id="PF14273">
    <property type="entry name" value="DUF4360"/>
    <property type="match status" value="1"/>
</dbReference>
<dbReference type="PANTHER" id="PTHR38847:SF1">
    <property type="entry name" value="PSEUDOURIDINE SYNTHASE RSUA_RLUA-LIKE DOMAIN-CONTAINING PROTEIN"/>
    <property type="match status" value="1"/>
</dbReference>
<comment type="caution">
    <text evidence="1">The sequence shown here is derived from an EMBL/GenBank/DDBJ whole genome shotgun (WGS) entry which is preliminary data.</text>
</comment>
<protein>
    <submittedName>
        <fullName evidence="1">DUF4360 domain-containing protein</fullName>
    </submittedName>
</protein>
<gene>
    <name evidence="1" type="ORF">ACFO0C_30475</name>
</gene>
<dbReference type="Proteomes" id="UP001595867">
    <property type="component" value="Unassembled WGS sequence"/>
</dbReference>
<evidence type="ECO:0000313" key="1">
    <source>
        <dbReference type="EMBL" id="MFC4069269.1"/>
    </source>
</evidence>
<evidence type="ECO:0000313" key="2">
    <source>
        <dbReference type="Proteomes" id="UP001595867"/>
    </source>
</evidence>
<sequence length="211" mass="22975">MLNTIAAGAMMLSTLGAPVTGMHTVAPPDDDMTISVVSANGNGCPAGSASVEVSPDNKAFTVSYSKFVAQVGPESGPTDFRKQCQLMLNVRIPTGYTYGIARADYRGYARLEQGAYANETAFYYFQGMSQTGVSKYQFNGFMDDTWQVTDEVGVEAVTWLPCGSSRYLNIKTELKVNRGSSNKNTTSFITMDSSDLNLDTIFRVAWMECPH</sequence>
<proteinExistence type="predicted"/>
<reference evidence="2" key="1">
    <citation type="journal article" date="2019" name="Int. J. Syst. Evol. Microbiol.">
        <title>The Global Catalogue of Microorganisms (GCM) 10K type strain sequencing project: providing services to taxonomists for standard genome sequencing and annotation.</title>
        <authorList>
            <consortium name="The Broad Institute Genomics Platform"/>
            <consortium name="The Broad Institute Genome Sequencing Center for Infectious Disease"/>
            <person name="Wu L."/>
            <person name="Ma J."/>
        </authorList>
    </citation>
    <scope>NUCLEOTIDE SEQUENCE [LARGE SCALE GENOMIC DNA]</scope>
    <source>
        <strain evidence="2">TBRC 5832</strain>
    </source>
</reference>
<name>A0ABV8IYB6_9ACTN</name>
<dbReference type="InterPro" id="IPR025649">
    <property type="entry name" value="DUF4360"/>
</dbReference>
<dbReference type="PANTHER" id="PTHR38847">
    <property type="match status" value="1"/>
</dbReference>
<organism evidence="1 2">
    <name type="scientific">Actinoplanes subglobosus</name>
    <dbReference type="NCBI Taxonomy" id="1547892"/>
    <lineage>
        <taxon>Bacteria</taxon>
        <taxon>Bacillati</taxon>
        <taxon>Actinomycetota</taxon>
        <taxon>Actinomycetes</taxon>
        <taxon>Micromonosporales</taxon>
        <taxon>Micromonosporaceae</taxon>
        <taxon>Actinoplanes</taxon>
    </lineage>
</organism>
<accession>A0ABV8IYB6</accession>
<dbReference type="EMBL" id="JBHSBL010000020">
    <property type="protein sequence ID" value="MFC4069269.1"/>
    <property type="molecule type" value="Genomic_DNA"/>
</dbReference>
<dbReference type="RefSeq" id="WP_378070155.1">
    <property type="nucleotide sequence ID" value="NZ_JBHSBL010000020.1"/>
</dbReference>
<keyword evidence="2" id="KW-1185">Reference proteome</keyword>